<dbReference type="InterPro" id="IPR002575">
    <property type="entry name" value="Aminoglycoside_PTrfase"/>
</dbReference>
<dbReference type="EMBL" id="BAABLM010000010">
    <property type="protein sequence ID" value="GAA4684575.1"/>
    <property type="molecule type" value="Genomic_DNA"/>
</dbReference>
<reference evidence="4" key="1">
    <citation type="journal article" date="2019" name="Int. J. Syst. Evol. Microbiol.">
        <title>The Global Catalogue of Microorganisms (GCM) 10K type strain sequencing project: providing services to taxonomists for standard genome sequencing and annotation.</title>
        <authorList>
            <consortium name="The Broad Institute Genomics Platform"/>
            <consortium name="The Broad Institute Genome Sequencing Center for Infectious Disease"/>
            <person name="Wu L."/>
            <person name="Ma J."/>
        </authorList>
    </citation>
    <scope>NUCLEOTIDE SEQUENCE [LARGE SCALE GENOMIC DNA]</scope>
    <source>
        <strain evidence="4">JCM 18956</strain>
    </source>
</reference>
<feature type="compositionally biased region" description="Basic and acidic residues" evidence="1">
    <location>
        <begin position="55"/>
        <end position="69"/>
    </location>
</feature>
<evidence type="ECO:0000259" key="2">
    <source>
        <dbReference type="Pfam" id="PF01636"/>
    </source>
</evidence>
<name>A0ABP8W953_9MICO</name>
<dbReference type="Gene3D" id="3.90.1200.10">
    <property type="match status" value="1"/>
</dbReference>
<dbReference type="PANTHER" id="PTHR21310:SF40">
    <property type="entry name" value="AMINOGLYCOSIDE PHOSPHOTRANSFERASE DOMAIN-CONTAINING PROTEIN-RELATED"/>
    <property type="match status" value="1"/>
</dbReference>
<proteinExistence type="predicted"/>
<evidence type="ECO:0000313" key="3">
    <source>
        <dbReference type="EMBL" id="GAA4684575.1"/>
    </source>
</evidence>
<dbReference type="Proteomes" id="UP001501295">
    <property type="component" value="Unassembled WGS sequence"/>
</dbReference>
<dbReference type="InterPro" id="IPR051678">
    <property type="entry name" value="AGP_Transferase"/>
</dbReference>
<evidence type="ECO:0000313" key="4">
    <source>
        <dbReference type="Proteomes" id="UP001501295"/>
    </source>
</evidence>
<dbReference type="Gene3D" id="3.30.200.20">
    <property type="entry name" value="Phosphorylase Kinase, domain 1"/>
    <property type="match status" value="1"/>
</dbReference>
<sequence length="380" mass="40094">MTPDDVRALGGFLERQGLARPGAADSGITVRRIGDGHANLTYLATPVAVPSARPPETRPRDARPHDTRPADATPSSARAGAVRSVVVRRPPPPPLPPGANDVLREARVMAAVGASSAGLPAGRRVPVPEVLATAEAGEVLESPLFVMSYVEGPVITTDLPESLRAASARASFAFDLIDGLAALHSLEWTGLGLRGRPEGSNRRQLARMAALASFGEDALPEPFREVEAWLDSTVPPESGAALLHGDYRLGNVVAHPTLPRVAAVLDWELATVGDPLVDLGYLLATWAVPGEAPTPIEELGVATAVAGFPSRDELAARYASRTGADLGALDWYVAFAHFKLAALYEYSRRRFEAGDGDEYYADPSLVARFLAAARGAARLA</sequence>
<evidence type="ECO:0000256" key="1">
    <source>
        <dbReference type="SAM" id="MobiDB-lite"/>
    </source>
</evidence>
<accession>A0ABP8W953</accession>
<dbReference type="SUPFAM" id="SSF56112">
    <property type="entry name" value="Protein kinase-like (PK-like)"/>
    <property type="match status" value="1"/>
</dbReference>
<dbReference type="RefSeq" id="WP_345377055.1">
    <property type="nucleotide sequence ID" value="NZ_BAABLM010000010.1"/>
</dbReference>
<feature type="region of interest" description="Disordered" evidence="1">
    <location>
        <begin position="45"/>
        <end position="100"/>
    </location>
</feature>
<organism evidence="3 4">
    <name type="scientific">Frondihabitans cladoniiphilus</name>
    <dbReference type="NCBI Taxonomy" id="715785"/>
    <lineage>
        <taxon>Bacteria</taxon>
        <taxon>Bacillati</taxon>
        <taxon>Actinomycetota</taxon>
        <taxon>Actinomycetes</taxon>
        <taxon>Micrococcales</taxon>
        <taxon>Microbacteriaceae</taxon>
        <taxon>Frondihabitans</taxon>
    </lineage>
</organism>
<protein>
    <recommendedName>
        <fullName evidence="2">Aminoglycoside phosphotransferase domain-containing protein</fullName>
    </recommendedName>
</protein>
<feature type="domain" description="Aminoglycoside phosphotransferase" evidence="2">
    <location>
        <begin position="80"/>
        <end position="311"/>
    </location>
</feature>
<keyword evidence="4" id="KW-1185">Reference proteome</keyword>
<dbReference type="CDD" id="cd05154">
    <property type="entry name" value="ACAD10_11_N-like"/>
    <property type="match status" value="1"/>
</dbReference>
<gene>
    <name evidence="3" type="ORF">GCM10025780_33270</name>
</gene>
<dbReference type="InterPro" id="IPR041726">
    <property type="entry name" value="ACAD10_11_N"/>
</dbReference>
<dbReference type="PANTHER" id="PTHR21310">
    <property type="entry name" value="AMINOGLYCOSIDE PHOSPHOTRANSFERASE-RELATED-RELATED"/>
    <property type="match status" value="1"/>
</dbReference>
<dbReference type="InterPro" id="IPR011009">
    <property type="entry name" value="Kinase-like_dom_sf"/>
</dbReference>
<feature type="compositionally biased region" description="Low complexity" evidence="1">
    <location>
        <begin position="74"/>
        <end position="88"/>
    </location>
</feature>
<comment type="caution">
    <text evidence="3">The sequence shown here is derived from an EMBL/GenBank/DDBJ whole genome shotgun (WGS) entry which is preliminary data.</text>
</comment>
<dbReference type="Pfam" id="PF01636">
    <property type="entry name" value="APH"/>
    <property type="match status" value="1"/>
</dbReference>